<dbReference type="RefSeq" id="WP_067457010.1">
    <property type="nucleotide sequence ID" value="NZ_LVVY01000091.1"/>
</dbReference>
<dbReference type="Pfam" id="PF13550">
    <property type="entry name" value="Phage-tail_3"/>
    <property type="match status" value="1"/>
</dbReference>
<evidence type="ECO:0000313" key="5">
    <source>
        <dbReference type="Proteomes" id="UP000078389"/>
    </source>
</evidence>
<dbReference type="EMBL" id="LVVY01000091">
    <property type="protein sequence ID" value="OAM76722.1"/>
    <property type="molecule type" value="Genomic_DNA"/>
</dbReference>
<dbReference type="Pfam" id="PF13547">
    <property type="entry name" value="GTA_TIM"/>
    <property type="match status" value="1"/>
</dbReference>
<dbReference type="Proteomes" id="UP000078389">
    <property type="component" value="Unassembled WGS sequence"/>
</dbReference>
<gene>
    <name evidence="4" type="ORF">A3840_12290</name>
</gene>
<sequence length="696" mass="74074">MPSPDARLEQARADVEGLSDDMAYRMLYCWPRWARREQRPPVGDWTTWLLMGGRGSGKTRAGAEWVRRLARKRISPIALVGETMSEAVEIMVRGESGILAVHPDEERPTLHGKSRLSWPNGVEATILTASDPERFRGPQFAAAWCDEIGCGAVDKGANQPNIFGDAKSAEGGRPYFSSGLPDGLIQRQFLRAHHRHWHDPAKNPPGMVDVDRLYCWTWDARPYPSFPALEAVWADGPNHGNGHWLTGRLGALASDELAGAIAEDHGCALDAVPAAPLVGGMVINGPGTARQAIEPVLEISGQVLLARDGVLLARAQGAGPTTMLAPETLAATDGPVLARRRGDAAERPGRLSLAHFDRERDYLMANVTALRPGTGNLLAETLPMVLDGAGARRAAERLLDRRAAAGDRLELALPPDRIALEPGDRIDLPGLAEGPFEITDIRDGAVRRITASALPRRDAVAAGLERPRGGAAMPAPQVAPVVVAAHLPPLPDDPARSRLLIGAFARPWPGAVRIADDSTGAVLAELTRPLVMGETLGPLAAGPRAVWHRGQALEIALGSGHLADLDEGEVLAGNNRIAVETDSGAWEVIGFARAELVAPRRYRLSLLLRGLDGTEAAIGPVSAGRRVMVLDGRAATLPVEAHRIGESRSLRCFAGAGDATGRAFVVSPDAGPALPLAPVHPRAVRREDGAIALSWT</sequence>
<dbReference type="Pfam" id="PF23666">
    <property type="entry name" value="Rcc01698_C"/>
    <property type="match status" value="1"/>
</dbReference>
<evidence type="ECO:0000259" key="3">
    <source>
        <dbReference type="Pfam" id="PF23666"/>
    </source>
</evidence>
<evidence type="ECO:0000259" key="1">
    <source>
        <dbReference type="Pfam" id="PF13547"/>
    </source>
</evidence>
<keyword evidence="5" id="KW-1185">Reference proteome</keyword>
<evidence type="ECO:0000259" key="2">
    <source>
        <dbReference type="Pfam" id="PF13550"/>
    </source>
</evidence>
<evidence type="ECO:0000313" key="4">
    <source>
        <dbReference type="EMBL" id="OAM76722.1"/>
    </source>
</evidence>
<protein>
    <recommendedName>
        <fullName evidence="6">ATP-binding protein</fullName>
    </recommendedName>
</protein>
<comment type="caution">
    <text evidence="4">The sequence shown here is derived from an EMBL/GenBank/DDBJ whole genome shotgun (WGS) entry which is preliminary data.</text>
</comment>
<dbReference type="Gene3D" id="3.20.20.80">
    <property type="entry name" value="Glycosidases"/>
    <property type="match status" value="1"/>
</dbReference>
<evidence type="ECO:0008006" key="6">
    <source>
        <dbReference type="Google" id="ProtNLM"/>
    </source>
</evidence>
<feature type="domain" description="GTA TIM-barrel-like" evidence="1">
    <location>
        <begin position="138"/>
        <end position="227"/>
    </location>
</feature>
<name>A0A178HV21_9HYPH</name>
<feature type="domain" description="Rcc01698-like C-terminal" evidence="3">
    <location>
        <begin position="531"/>
        <end position="627"/>
    </location>
</feature>
<reference evidence="4 5" key="1">
    <citation type="submission" date="2016-03" db="EMBL/GenBank/DDBJ databases">
        <title>Genome sequencing of Devosia sp. S37.</title>
        <authorList>
            <person name="Mohd Nor M."/>
        </authorList>
    </citation>
    <scope>NUCLEOTIDE SEQUENCE [LARGE SCALE GENOMIC DNA]</scope>
    <source>
        <strain evidence="4 5">S37</strain>
    </source>
</reference>
<dbReference type="InterPro" id="IPR032876">
    <property type="entry name" value="J_dom"/>
</dbReference>
<dbReference type="AlphaFoldDB" id="A0A178HV21"/>
<dbReference type="STRING" id="1770058.A3840_12290"/>
<dbReference type="InterPro" id="IPR025195">
    <property type="entry name" value="GTA_TIM_dom"/>
</dbReference>
<feature type="domain" description="Tip attachment protein J" evidence="2">
    <location>
        <begin position="286"/>
        <end position="441"/>
    </location>
</feature>
<dbReference type="OrthoDB" id="8445115at2"/>
<feature type="non-terminal residue" evidence="4">
    <location>
        <position position="696"/>
    </location>
</feature>
<dbReference type="InterPro" id="IPR056490">
    <property type="entry name" value="Rcc01698_C"/>
</dbReference>
<organism evidence="4 5">
    <name type="scientific">Devosia elaeis</name>
    <dbReference type="NCBI Taxonomy" id="1770058"/>
    <lineage>
        <taxon>Bacteria</taxon>
        <taxon>Pseudomonadati</taxon>
        <taxon>Pseudomonadota</taxon>
        <taxon>Alphaproteobacteria</taxon>
        <taxon>Hyphomicrobiales</taxon>
        <taxon>Devosiaceae</taxon>
        <taxon>Devosia</taxon>
    </lineage>
</organism>
<accession>A0A178HV21</accession>
<proteinExistence type="predicted"/>